<keyword evidence="1" id="KW-0378">Hydrolase</keyword>
<dbReference type="Proteomes" id="UP001597460">
    <property type="component" value="Unassembled WGS sequence"/>
</dbReference>
<dbReference type="Pfam" id="PF12867">
    <property type="entry name" value="DinB_2"/>
    <property type="match status" value="1"/>
</dbReference>
<dbReference type="InterPro" id="IPR008263">
    <property type="entry name" value="GH16_AS"/>
</dbReference>
<keyword evidence="2" id="KW-0326">Glycosidase</keyword>
<feature type="domain" description="DinB-like" evidence="3">
    <location>
        <begin position="26"/>
        <end position="149"/>
    </location>
</feature>
<dbReference type="EMBL" id="JBHULI010000024">
    <property type="protein sequence ID" value="MFD2532550.1"/>
    <property type="molecule type" value="Genomic_DNA"/>
</dbReference>
<dbReference type="PROSITE" id="PS01034">
    <property type="entry name" value="GH16_1"/>
    <property type="match status" value="1"/>
</dbReference>
<comment type="caution">
    <text evidence="4">The sequence shown here is derived from an EMBL/GenBank/DDBJ whole genome shotgun (WGS) entry which is preliminary data.</text>
</comment>
<dbReference type="SUPFAM" id="SSF109854">
    <property type="entry name" value="DinB/YfiT-like putative metalloenzymes"/>
    <property type="match status" value="1"/>
</dbReference>
<gene>
    <name evidence="4" type="ORF">ACFSVN_08850</name>
</gene>
<keyword evidence="5" id="KW-1185">Reference proteome</keyword>
<dbReference type="Gene3D" id="1.20.120.450">
    <property type="entry name" value="dinb family like domain"/>
    <property type="match status" value="1"/>
</dbReference>
<protein>
    <submittedName>
        <fullName evidence="4">DinB family protein</fullName>
    </submittedName>
</protein>
<evidence type="ECO:0000256" key="1">
    <source>
        <dbReference type="ARBA" id="ARBA00022801"/>
    </source>
</evidence>
<dbReference type="RefSeq" id="WP_390301154.1">
    <property type="nucleotide sequence ID" value="NZ_JBHULI010000024.1"/>
</dbReference>
<evidence type="ECO:0000313" key="5">
    <source>
        <dbReference type="Proteomes" id="UP001597460"/>
    </source>
</evidence>
<dbReference type="InterPro" id="IPR034660">
    <property type="entry name" value="DinB/YfiT-like"/>
</dbReference>
<evidence type="ECO:0000313" key="4">
    <source>
        <dbReference type="EMBL" id="MFD2532550.1"/>
    </source>
</evidence>
<reference evidence="5" key="1">
    <citation type="journal article" date="2019" name="Int. J. Syst. Evol. Microbiol.">
        <title>The Global Catalogue of Microorganisms (GCM) 10K type strain sequencing project: providing services to taxonomists for standard genome sequencing and annotation.</title>
        <authorList>
            <consortium name="The Broad Institute Genomics Platform"/>
            <consortium name="The Broad Institute Genome Sequencing Center for Infectious Disease"/>
            <person name="Wu L."/>
            <person name="Ma J."/>
        </authorList>
    </citation>
    <scope>NUCLEOTIDE SEQUENCE [LARGE SCALE GENOMIC DNA]</scope>
    <source>
        <strain evidence="5">KCTC 52042</strain>
    </source>
</reference>
<dbReference type="InterPro" id="IPR024775">
    <property type="entry name" value="DinB-like"/>
</dbReference>
<name>A0ABW5JKA0_9BACT</name>
<evidence type="ECO:0000259" key="3">
    <source>
        <dbReference type="Pfam" id="PF12867"/>
    </source>
</evidence>
<organism evidence="4 5">
    <name type="scientific">Gracilimonas halophila</name>
    <dbReference type="NCBI Taxonomy" id="1834464"/>
    <lineage>
        <taxon>Bacteria</taxon>
        <taxon>Pseudomonadati</taxon>
        <taxon>Balneolota</taxon>
        <taxon>Balneolia</taxon>
        <taxon>Balneolales</taxon>
        <taxon>Balneolaceae</taxon>
        <taxon>Gracilimonas</taxon>
    </lineage>
</organism>
<proteinExistence type="predicted"/>
<evidence type="ECO:0000256" key="2">
    <source>
        <dbReference type="ARBA" id="ARBA00023295"/>
    </source>
</evidence>
<sequence>MEVNSHRITREQIIQQLEGGQAYLKIEELLQEVDFEDLGKRPTGLPYSFYEQFFHIRVAQFDILDFSRNPEYEPRTWPDEYWPVEQAPGSEKEWEELKKSFLKERDEMMNLLLDETNGLTKPFEHGDGQTLLREALLVLQHNAYHTGQLAIIYRLLNRDQ</sequence>
<accession>A0ABW5JKA0</accession>